<dbReference type="Proteomes" id="UP000184533">
    <property type="component" value="Unassembled WGS sequence"/>
</dbReference>
<gene>
    <name evidence="2" type="ORF">SAMN02745223_01935</name>
</gene>
<evidence type="ECO:0000259" key="1">
    <source>
        <dbReference type="Pfam" id="PF02602"/>
    </source>
</evidence>
<proteinExistence type="predicted"/>
<dbReference type="InterPro" id="IPR036108">
    <property type="entry name" value="4pyrrol_syn_uPrphyn_synt_sf"/>
</dbReference>
<organism evidence="2 3">
    <name type="scientific">Devosia limi DSM 17137</name>
    <dbReference type="NCBI Taxonomy" id="1121477"/>
    <lineage>
        <taxon>Bacteria</taxon>
        <taxon>Pseudomonadati</taxon>
        <taxon>Pseudomonadota</taxon>
        <taxon>Alphaproteobacteria</taxon>
        <taxon>Hyphomicrobiales</taxon>
        <taxon>Devosiaceae</taxon>
        <taxon>Devosia</taxon>
    </lineage>
</organism>
<protein>
    <submittedName>
        <fullName evidence="2">Uroporphyrinogen-III synthase</fullName>
    </submittedName>
</protein>
<feature type="domain" description="Tetrapyrrole biosynthesis uroporphyrinogen III synthase" evidence="1">
    <location>
        <begin position="27"/>
        <end position="237"/>
    </location>
</feature>
<dbReference type="EMBL" id="FQVC01000005">
    <property type="protein sequence ID" value="SHF17087.1"/>
    <property type="molecule type" value="Genomic_DNA"/>
</dbReference>
<evidence type="ECO:0000313" key="3">
    <source>
        <dbReference type="Proteomes" id="UP000184533"/>
    </source>
</evidence>
<dbReference type="SUPFAM" id="SSF69618">
    <property type="entry name" value="HemD-like"/>
    <property type="match status" value="1"/>
</dbReference>
<dbReference type="AlphaFoldDB" id="A0A1M4ZH13"/>
<dbReference type="GO" id="GO:0033014">
    <property type="term" value="P:tetrapyrrole biosynthetic process"/>
    <property type="evidence" value="ECO:0007669"/>
    <property type="project" value="InterPro"/>
</dbReference>
<accession>A0A1M4ZH13</accession>
<dbReference type="InterPro" id="IPR003754">
    <property type="entry name" value="4pyrrol_synth_uPrphyn_synth"/>
</dbReference>
<evidence type="ECO:0000313" key="2">
    <source>
        <dbReference type="EMBL" id="SHF17087.1"/>
    </source>
</evidence>
<dbReference type="Gene3D" id="3.40.50.10090">
    <property type="match status" value="2"/>
</dbReference>
<dbReference type="Pfam" id="PF02602">
    <property type="entry name" value="HEM4"/>
    <property type="match status" value="1"/>
</dbReference>
<name>A0A1M4ZH13_9HYPH</name>
<sequence>MAGPMGASLMVMLVTRPEPDAAATLLRLQALGIAAVAAPLMVRQTLATALPAAGGFAAMAVTSPNALRALAERGALAQYQHLPVYAVGRKTADDALALGFAEAIDAGGTFGDVVNGLAHAGLAGPVFYPAGTHLSGDLARSVAPFGVSVETVRVYDMVAAPGEALLEVLAEGLPGAVLHYSRRSAELFVAALDGQLDRDARSAMAMLCISEKVAEPLIAAHFNRIALADHPNDDAMMTLALAFAREQNGP</sequence>
<reference evidence="2 3" key="1">
    <citation type="submission" date="2016-11" db="EMBL/GenBank/DDBJ databases">
        <authorList>
            <person name="Jaros S."/>
            <person name="Januszkiewicz K."/>
            <person name="Wedrychowicz H."/>
        </authorList>
    </citation>
    <scope>NUCLEOTIDE SEQUENCE [LARGE SCALE GENOMIC DNA]</scope>
    <source>
        <strain evidence="2 3">DSM 17137</strain>
    </source>
</reference>
<dbReference type="GO" id="GO:0004852">
    <property type="term" value="F:uroporphyrinogen-III synthase activity"/>
    <property type="evidence" value="ECO:0007669"/>
    <property type="project" value="InterPro"/>
</dbReference>
<dbReference type="CDD" id="cd06578">
    <property type="entry name" value="HemD"/>
    <property type="match status" value="1"/>
</dbReference>